<evidence type="ECO:0000313" key="11">
    <source>
        <dbReference type="Proteomes" id="UP000298656"/>
    </source>
</evidence>
<dbReference type="Proteomes" id="UP000298656">
    <property type="component" value="Chromosome 1"/>
</dbReference>
<gene>
    <name evidence="7 10" type="primary">menD</name>
    <name evidence="10" type="ORF">FAZ95_05245</name>
</gene>
<dbReference type="InterPro" id="IPR029061">
    <property type="entry name" value="THDP-binding"/>
</dbReference>
<dbReference type="AlphaFoldDB" id="A0A4P8IIU0"/>
<dbReference type="OrthoDB" id="9791859at2"/>
<dbReference type="EMBL" id="CP040077">
    <property type="protein sequence ID" value="QCP48648.1"/>
    <property type="molecule type" value="Genomic_DNA"/>
</dbReference>
<dbReference type="UniPathway" id="UPA01057">
    <property type="reaction ID" value="UER00164"/>
</dbReference>
<dbReference type="NCBIfam" id="TIGR00173">
    <property type="entry name" value="menD"/>
    <property type="match status" value="1"/>
</dbReference>
<evidence type="ECO:0000256" key="6">
    <source>
        <dbReference type="ARBA" id="ARBA00023211"/>
    </source>
</evidence>
<dbReference type="GO" id="GO:0009234">
    <property type="term" value="P:menaquinone biosynthetic process"/>
    <property type="evidence" value="ECO:0007669"/>
    <property type="project" value="UniProtKB-UniRule"/>
</dbReference>
<dbReference type="InterPro" id="IPR012001">
    <property type="entry name" value="Thiamin_PyroP_enz_TPP-bd_dom"/>
</dbReference>
<dbReference type="EC" id="2.2.1.9" evidence="7"/>
<evidence type="ECO:0000256" key="7">
    <source>
        <dbReference type="HAMAP-Rule" id="MF_01659"/>
    </source>
</evidence>
<comment type="function">
    <text evidence="7">Catalyzes the thiamine diphosphate-dependent decarboxylation of 2-oxoglutarate and the subsequent addition of the resulting succinic semialdehyde-thiamine pyrophosphate anion to isochorismate to yield 2-succinyl-5-enolpyruvyl-6-hydroxy-3-cyclohexene-1-carboxylate (SEPHCHC).</text>
</comment>
<sequence>MNALAARAADGALPNEGDAAAARNVMRGDASVSGTPSALNDLWLHCLLDALAAHGVRRAVLSPGGRSAALVLAARERKSFVDTLVCTDERSGAFAALGMSKMTGEAVLIVTTSGSAVANLAPALTEADACGVPLVVVSCDRPRSLRGTGFGQMTDHIGACQAFVRASVDLDDPLDSPDALMTMRAAIDDALARCRTPRRGPVHINVPMLGRFDSTESPEASAATLAAARVPLAAQTGSADDATALSHVAPLAHLAARLPLMPGLRGMIVAGPECGIPGDVFDAFCARTGFPVIADAASGLRGYGRADVASGFDALAVPSPLMARAPDLVIRFGHAPVMPQVQNYLLAHRVPTLKVSMLPAAADYLHPSFVPLVAPSPALLDALAERLAPGDEKWRMAWRQSSARVRAARGQALAEQEWGELVAAQQIFTHDGFDFVQFGNSMPVRHADLFDDVRPRVRAALSNRGVWGIDGTVGTFIGAARARGDAGLLVLGDLAMLHDLPALASAQRHAGCACICVINNEGGAIFDFLPLAQRPDYRTAVRNPHAIDFGCLAAAFGLRFARVADRESLAAALDAARAHDGVTIVEAAVPAGSACAQMDLMIAGMTASLRGR</sequence>
<comment type="subunit">
    <text evidence="7">Homodimer.</text>
</comment>
<dbReference type="PANTHER" id="PTHR42916">
    <property type="entry name" value="2-SUCCINYL-5-ENOLPYRUVYL-6-HYDROXY-3-CYCLOHEXENE-1-CARBOXYLATE SYNTHASE"/>
    <property type="match status" value="1"/>
</dbReference>
<comment type="cofactor">
    <cofactor evidence="7">
        <name>Mg(2+)</name>
        <dbReference type="ChEBI" id="CHEBI:18420"/>
    </cofactor>
    <cofactor evidence="7">
        <name>Mn(2+)</name>
        <dbReference type="ChEBI" id="CHEBI:29035"/>
    </cofactor>
</comment>
<keyword evidence="5 7" id="KW-0786">Thiamine pyrophosphate</keyword>
<comment type="cofactor">
    <cofactor evidence="7">
        <name>thiamine diphosphate</name>
        <dbReference type="ChEBI" id="CHEBI:58937"/>
    </cofactor>
    <text evidence="7">Binds 1 thiamine pyrophosphate per subunit.</text>
</comment>
<dbReference type="KEGG" id="tvl:FAZ95_05245"/>
<dbReference type="SUPFAM" id="SSF52467">
    <property type="entry name" value="DHS-like NAD/FAD-binding domain"/>
    <property type="match status" value="1"/>
</dbReference>
<keyword evidence="3 7" id="KW-0479">Metal-binding</keyword>
<evidence type="ECO:0000256" key="5">
    <source>
        <dbReference type="ARBA" id="ARBA00023052"/>
    </source>
</evidence>
<dbReference type="UniPathway" id="UPA00079"/>
<protein>
    <recommendedName>
        <fullName evidence="7">2-succinyl-5-enolpyruvyl-6-hydroxy-3-cyclohexene-1-carboxylate synthase</fullName>
        <shortName evidence="7">SEPHCHC synthase</shortName>
        <ecNumber evidence="7">2.2.1.9</ecNumber>
    </recommendedName>
    <alternativeName>
        <fullName evidence="7">Menaquinone biosynthesis protein MenD</fullName>
    </alternativeName>
</protein>
<dbReference type="Gene3D" id="3.40.50.970">
    <property type="match status" value="2"/>
</dbReference>
<reference evidence="10 11" key="1">
    <citation type="submission" date="2019-05" db="EMBL/GenBank/DDBJ databases">
        <title>Burkholderia sp. DHOD12, isolated from subtropical forest soil.</title>
        <authorList>
            <person name="Gao Z.-H."/>
            <person name="Qiu L.-H."/>
        </authorList>
    </citation>
    <scope>NUCLEOTIDE SEQUENCE [LARGE SCALE GENOMIC DNA]</scope>
    <source>
        <strain evidence="10 11">DHOD12</strain>
    </source>
</reference>
<comment type="pathway">
    <text evidence="7">Quinol/quinone metabolism; menaquinone biosynthesis.</text>
</comment>
<dbReference type="GO" id="GO:0000287">
    <property type="term" value="F:magnesium ion binding"/>
    <property type="evidence" value="ECO:0007669"/>
    <property type="project" value="UniProtKB-UniRule"/>
</dbReference>
<evidence type="ECO:0000256" key="2">
    <source>
        <dbReference type="ARBA" id="ARBA00022679"/>
    </source>
</evidence>
<keyword evidence="6 7" id="KW-0464">Manganese</keyword>
<dbReference type="RefSeq" id="WP_137331485.1">
    <property type="nucleotide sequence ID" value="NZ_CP040077.1"/>
</dbReference>
<dbReference type="InterPro" id="IPR004433">
    <property type="entry name" value="MenaQ_synth_MenD"/>
</dbReference>
<dbReference type="Pfam" id="PF02775">
    <property type="entry name" value="TPP_enzyme_C"/>
    <property type="match status" value="1"/>
</dbReference>
<dbReference type="SUPFAM" id="SSF52518">
    <property type="entry name" value="Thiamin diphosphate-binding fold (THDP-binding)"/>
    <property type="match status" value="2"/>
</dbReference>
<evidence type="ECO:0000256" key="3">
    <source>
        <dbReference type="ARBA" id="ARBA00022723"/>
    </source>
</evidence>
<evidence type="ECO:0000259" key="8">
    <source>
        <dbReference type="Pfam" id="PF02775"/>
    </source>
</evidence>
<keyword evidence="4 7" id="KW-0460">Magnesium</keyword>
<organism evidence="10 11">
    <name type="scientific">Trinickia violacea</name>
    <dbReference type="NCBI Taxonomy" id="2571746"/>
    <lineage>
        <taxon>Bacteria</taxon>
        <taxon>Pseudomonadati</taxon>
        <taxon>Pseudomonadota</taxon>
        <taxon>Betaproteobacteria</taxon>
        <taxon>Burkholderiales</taxon>
        <taxon>Burkholderiaceae</taxon>
        <taxon>Trinickia</taxon>
    </lineage>
</organism>
<feature type="domain" description="Thiamine pyrophosphate enzyme TPP-binding" evidence="8">
    <location>
        <begin position="473"/>
        <end position="586"/>
    </location>
</feature>
<evidence type="ECO:0000259" key="9">
    <source>
        <dbReference type="Pfam" id="PF02776"/>
    </source>
</evidence>
<dbReference type="Pfam" id="PF02776">
    <property type="entry name" value="TPP_enzyme_N"/>
    <property type="match status" value="1"/>
</dbReference>
<accession>A0A4P8IIU0</accession>
<keyword evidence="11" id="KW-1185">Reference proteome</keyword>
<comment type="similarity">
    <text evidence="7">Belongs to the TPP enzyme family. MenD subfamily.</text>
</comment>
<dbReference type="GO" id="GO:0030145">
    <property type="term" value="F:manganese ion binding"/>
    <property type="evidence" value="ECO:0007669"/>
    <property type="project" value="UniProtKB-UniRule"/>
</dbReference>
<keyword evidence="2 7" id="KW-0808">Transferase</keyword>
<dbReference type="PANTHER" id="PTHR42916:SF1">
    <property type="entry name" value="PROTEIN PHYLLO, CHLOROPLASTIC"/>
    <property type="match status" value="1"/>
</dbReference>
<dbReference type="InterPro" id="IPR029035">
    <property type="entry name" value="DHS-like_NAD/FAD-binding_dom"/>
</dbReference>
<evidence type="ECO:0000256" key="4">
    <source>
        <dbReference type="ARBA" id="ARBA00022842"/>
    </source>
</evidence>
<evidence type="ECO:0000256" key="1">
    <source>
        <dbReference type="ARBA" id="ARBA00022428"/>
    </source>
</evidence>
<evidence type="ECO:0000313" key="10">
    <source>
        <dbReference type="EMBL" id="QCP48648.1"/>
    </source>
</evidence>
<dbReference type="Gene3D" id="3.40.50.1220">
    <property type="entry name" value="TPP-binding domain"/>
    <property type="match status" value="1"/>
</dbReference>
<dbReference type="GO" id="GO:0070204">
    <property type="term" value="F:2-succinyl-5-enolpyruvyl-6-hydroxy-3-cyclohexene-1-carboxylic-acid synthase activity"/>
    <property type="evidence" value="ECO:0007669"/>
    <property type="project" value="UniProtKB-UniRule"/>
</dbReference>
<proteinExistence type="inferred from homology"/>
<name>A0A4P8IIU0_9BURK</name>
<dbReference type="PIRSF" id="PIRSF004983">
    <property type="entry name" value="MenD"/>
    <property type="match status" value="1"/>
</dbReference>
<dbReference type="GO" id="GO:0030976">
    <property type="term" value="F:thiamine pyrophosphate binding"/>
    <property type="evidence" value="ECO:0007669"/>
    <property type="project" value="UniProtKB-UniRule"/>
</dbReference>
<comment type="catalytic activity">
    <reaction evidence="7">
        <text>isochorismate + 2-oxoglutarate + H(+) = 5-enolpyruvoyl-6-hydroxy-2-succinyl-cyclohex-3-ene-1-carboxylate + CO2</text>
        <dbReference type="Rhea" id="RHEA:25593"/>
        <dbReference type="ChEBI" id="CHEBI:15378"/>
        <dbReference type="ChEBI" id="CHEBI:16526"/>
        <dbReference type="ChEBI" id="CHEBI:16810"/>
        <dbReference type="ChEBI" id="CHEBI:29780"/>
        <dbReference type="ChEBI" id="CHEBI:58818"/>
        <dbReference type="EC" id="2.2.1.9"/>
    </reaction>
</comment>
<keyword evidence="1 7" id="KW-0474">Menaquinone biosynthesis</keyword>
<dbReference type="HAMAP" id="MF_01659">
    <property type="entry name" value="MenD"/>
    <property type="match status" value="1"/>
</dbReference>
<dbReference type="InterPro" id="IPR011766">
    <property type="entry name" value="TPP_enzyme_TPP-bd"/>
</dbReference>
<feature type="domain" description="Thiamine pyrophosphate enzyme N-terminal TPP-binding" evidence="9">
    <location>
        <begin position="46"/>
        <end position="156"/>
    </location>
</feature>
<comment type="pathway">
    <text evidence="7">Quinol/quinone metabolism; 1,4-dihydroxy-2-naphthoate biosynthesis; 1,4-dihydroxy-2-naphthoate from chorismate: step 2/7.</text>
</comment>